<evidence type="ECO:0000256" key="1">
    <source>
        <dbReference type="SAM" id="Phobius"/>
    </source>
</evidence>
<dbReference type="InterPro" id="IPR008023">
    <property type="entry name" value="DUF748"/>
</dbReference>
<keyword evidence="1" id="KW-0472">Membrane</keyword>
<dbReference type="PANTHER" id="PTHR30441">
    <property type="entry name" value="DUF748 DOMAIN-CONTAINING PROTEIN"/>
    <property type="match status" value="1"/>
</dbReference>
<feature type="transmembrane region" description="Helical" evidence="1">
    <location>
        <begin position="7"/>
        <end position="30"/>
    </location>
</feature>
<dbReference type="GO" id="GO:0090313">
    <property type="term" value="P:regulation of protein targeting to membrane"/>
    <property type="evidence" value="ECO:0007669"/>
    <property type="project" value="TreeGrafter"/>
</dbReference>
<dbReference type="PANTHER" id="PTHR30441:SF4">
    <property type="entry name" value="PROTEIN ASMA"/>
    <property type="match status" value="1"/>
</dbReference>
<dbReference type="GO" id="GO:0005886">
    <property type="term" value="C:plasma membrane"/>
    <property type="evidence" value="ECO:0007669"/>
    <property type="project" value="TreeGrafter"/>
</dbReference>
<evidence type="ECO:0000313" key="2">
    <source>
        <dbReference type="EMBL" id="MBC8362761.1"/>
    </source>
</evidence>
<feature type="non-terminal residue" evidence="2">
    <location>
        <position position="688"/>
    </location>
</feature>
<dbReference type="Proteomes" id="UP000603434">
    <property type="component" value="Unassembled WGS sequence"/>
</dbReference>
<gene>
    <name evidence="2" type="ORF">H8E23_15360</name>
</gene>
<proteinExistence type="predicted"/>
<dbReference type="EMBL" id="JACNJH010000217">
    <property type="protein sequence ID" value="MBC8362761.1"/>
    <property type="molecule type" value="Genomic_DNA"/>
</dbReference>
<organism evidence="2 3">
    <name type="scientific">Candidatus Desulfatibia profunda</name>
    <dbReference type="NCBI Taxonomy" id="2841695"/>
    <lineage>
        <taxon>Bacteria</taxon>
        <taxon>Pseudomonadati</taxon>
        <taxon>Thermodesulfobacteriota</taxon>
        <taxon>Desulfobacteria</taxon>
        <taxon>Desulfobacterales</taxon>
        <taxon>Desulfobacterales incertae sedis</taxon>
        <taxon>Candidatus Desulfatibia</taxon>
    </lineage>
</organism>
<protein>
    <submittedName>
        <fullName evidence="2">AsmA family protein</fullName>
    </submittedName>
</protein>
<dbReference type="Pfam" id="PF05359">
    <property type="entry name" value="DUF748"/>
    <property type="match status" value="1"/>
</dbReference>
<accession>A0A8J6NYW9</accession>
<comment type="caution">
    <text evidence="2">The sequence shown here is derived from an EMBL/GenBank/DDBJ whole genome shotgun (WGS) entry which is preliminary data.</text>
</comment>
<reference evidence="2 3" key="1">
    <citation type="submission" date="2020-08" db="EMBL/GenBank/DDBJ databases">
        <title>Bridging the membrane lipid divide: bacteria of the FCB group superphylum have the potential to synthesize archaeal ether lipids.</title>
        <authorList>
            <person name="Villanueva L."/>
            <person name="Von Meijenfeldt F.A.B."/>
            <person name="Westbye A.B."/>
            <person name="Yadav S."/>
            <person name="Hopmans E.C."/>
            <person name="Dutilh B.E."/>
            <person name="Sinninghe Damste J.S."/>
        </authorList>
    </citation>
    <scope>NUCLEOTIDE SEQUENCE [LARGE SCALE GENOMIC DNA]</scope>
    <source>
        <strain evidence="2">NIOZ-UU30</strain>
    </source>
</reference>
<name>A0A8J6NYW9_9BACT</name>
<evidence type="ECO:0000313" key="3">
    <source>
        <dbReference type="Proteomes" id="UP000603434"/>
    </source>
</evidence>
<keyword evidence="1" id="KW-1133">Transmembrane helix</keyword>
<dbReference type="AlphaFoldDB" id="A0A8J6NYW9"/>
<keyword evidence="1" id="KW-0812">Transmembrane</keyword>
<sequence length="688" mass="74768">MKKHIKLICIAITLFLALMVFLMVAGTFYLKTEHARRLVQDTINQAITGSISLGKMEFFLLRGGFEFKNVLLKSPSGNDLAGCDRFFVNLSWFALFNGNILISESILERPWTQMRIDRQGNIDMVQAFLAPAAPKEPPEKNIHEKKKSYIPFSIVVKSFKVVRGSVDCEITAQNLKIALQDIGLSADANLLEKSGNLILQIAKATLKSPDFETQIDPLHLAATLKADRIDPLTCRLDTKAMGLNVSGKISNVFSQPLLDLAVDVDVSLAEARKILKLEPVLSGHITGHMNLSGRPENPDVKLHIDYGGGRFAGTRIDRADADLYLRDRRLHIDHLRANIASGELNLNGDIDLQRAFAKGFLAPPRNLDDVAFRLGLTQTGLRLEELFGNFKTLTGTVNAVLNLEGRGISLPTLTARADLNIQAEKLSVGSAVQPASLRLQAQAHLEKGLAELKAFSAIAGDIHLEGQGRYDIFSDKIAASLNLEAPDLAPGLSSLGIRNARGKLKLNAKIAGPLKQPAGSILLNGSRIAFQDIFLGNVALKADLDTSGRLNVSEFSLENQGSEIRGAGTVQLFAGAGTDQRRRPANFTAAFHRLEVRNFLSPEFAAGILDGKLRIGGSLDALEASLALQGKHLSIKNIRLGNLAADLRLAGEKIRIDTLKIELAPGETVTGSGWISRQKSFEFELASP</sequence>
<dbReference type="InterPro" id="IPR052894">
    <property type="entry name" value="AsmA-related"/>
</dbReference>